<keyword evidence="8" id="KW-1185">Reference proteome</keyword>
<dbReference type="GO" id="GO:0005737">
    <property type="term" value="C:cytoplasm"/>
    <property type="evidence" value="ECO:0007669"/>
    <property type="project" value="UniProtKB-ARBA"/>
</dbReference>
<dbReference type="GO" id="GO:0006383">
    <property type="term" value="P:transcription by RNA polymerase III"/>
    <property type="evidence" value="ECO:0007669"/>
    <property type="project" value="InterPro"/>
</dbReference>
<evidence type="ECO:0008006" key="9">
    <source>
        <dbReference type="Google" id="ProtNLM"/>
    </source>
</evidence>
<evidence type="ECO:0000256" key="5">
    <source>
        <dbReference type="ARBA" id="ARBA00023242"/>
    </source>
</evidence>
<protein>
    <recommendedName>
        <fullName evidence="9">DNA-directed RNA polymerase III subunit RPC6</fullName>
    </recommendedName>
</protein>
<keyword evidence="3" id="KW-0240">DNA-directed RNA polymerase</keyword>
<comment type="subcellular location">
    <subcellularLocation>
        <location evidence="1">Nucleus</location>
    </subcellularLocation>
</comment>
<feature type="compositionally biased region" description="Polar residues" evidence="6">
    <location>
        <begin position="191"/>
        <end position="207"/>
    </location>
</feature>
<organism evidence="7 8">
    <name type="scientific">Cerrena zonata</name>
    <dbReference type="NCBI Taxonomy" id="2478898"/>
    <lineage>
        <taxon>Eukaryota</taxon>
        <taxon>Fungi</taxon>
        <taxon>Dikarya</taxon>
        <taxon>Basidiomycota</taxon>
        <taxon>Agaricomycotina</taxon>
        <taxon>Agaricomycetes</taxon>
        <taxon>Polyporales</taxon>
        <taxon>Cerrenaceae</taxon>
        <taxon>Cerrena</taxon>
    </lineage>
</organism>
<name>A0AAW0FJI6_9APHY</name>
<dbReference type="SUPFAM" id="SSF46785">
    <property type="entry name" value="Winged helix' DNA-binding domain"/>
    <property type="match status" value="1"/>
</dbReference>
<accession>A0AAW0FJI6</accession>
<dbReference type="EMBL" id="JASBNA010000090">
    <property type="protein sequence ID" value="KAK7677367.1"/>
    <property type="molecule type" value="Genomic_DNA"/>
</dbReference>
<feature type="compositionally biased region" description="Acidic residues" evidence="6">
    <location>
        <begin position="349"/>
        <end position="361"/>
    </location>
</feature>
<evidence type="ECO:0000256" key="4">
    <source>
        <dbReference type="ARBA" id="ARBA00023163"/>
    </source>
</evidence>
<gene>
    <name evidence="7" type="ORF">QCA50_019698</name>
</gene>
<dbReference type="GO" id="GO:0005654">
    <property type="term" value="C:nucleoplasm"/>
    <property type="evidence" value="ECO:0007669"/>
    <property type="project" value="UniProtKB-ARBA"/>
</dbReference>
<feature type="region of interest" description="Disordered" evidence="6">
    <location>
        <begin position="185"/>
        <end position="207"/>
    </location>
</feature>
<dbReference type="GO" id="GO:0005666">
    <property type="term" value="C:RNA polymerase III complex"/>
    <property type="evidence" value="ECO:0007669"/>
    <property type="project" value="InterPro"/>
</dbReference>
<dbReference type="FunFam" id="1.10.10.10:FF:000116">
    <property type="entry name" value="DNA-directed RNA polymerase III subunit RPC6"/>
    <property type="match status" value="1"/>
</dbReference>
<evidence type="ECO:0000256" key="2">
    <source>
        <dbReference type="ARBA" id="ARBA00011038"/>
    </source>
</evidence>
<dbReference type="InterPro" id="IPR036390">
    <property type="entry name" value="WH_DNA-bd_sf"/>
</dbReference>
<feature type="region of interest" description="Disordered" evidence="6">
    <location>
        <begin position="261"/>
        <end position="416"/>
    </location>
</feature>
<evidence type="ECO:0000256" key="3">
    <source>
        <dbReference type="ARBA" id="ARBA00022478"/>
    </source>
</evidence>
<dbReference type="Gene3D" id="1.10.10.10">
    <property type="entry name" value="Winged helix-like DNA-binding domain superfamily/Winged helix DNA-binding domain"/>
    <property type="match status" value="1"/>
</dbReference>
<evidence type="ECO:0000313" key="8">
    <source>
        <dbReference type="Proteomes" id="UP001385951"/>
    </source>
</evidence>
<dbReference type="Proteomes" id="UP001385951">
    <property type="component" value="Unassembled WGS sequence"/>
</dbReference>
<evidence type="ECO:0000256" key="6">
    <source>
        <dbReference type="SAM" id="MobiDB-lite"/>
    </source>
</evidence>
<evidence type="ECO:0000313" key="7">
    <source>
        <dbReference type="EMBL" id="KAK7677367.1"/>
    </source>
</evidence>
<reference evidence="7 8" key="1">
    <citation type="submission" date="2022-09" db="EMBL/GenBank/DDBJ databases">
        <authorList>
            <person name="Palmer J.M."/>
        </authorList>
    </citation>
    <scope>NUCLEOTIDE SEQUENCE [LARGE SCALE GENOMIC DNA]</scope>
    <source>
        <strain evidence="7 8">DSM 7382</strain>
    </source>
</reference>
<dbReference type="AlphaFoldDB" id="A0AAW0FJI6"/>
<dbReference type="InterPro" id="IPR016049">
    <property type="entry name" value="RNA_pol_Rpc34-like"/>
</dbReference>
<dbReference type="InterPro" id="IPR036388">
    <property type="entry name" value="WH-like_DNA-bd_sf"/>
</dbReference>
<feature type="compositionally biased region" description="Basic residues" evidence="6">
    <location>
        <begin position="376"/>
        <end position="385"/>
    </location>
</feature>
<feature type="compositionally biased region" description="Basic residues" evidence="6">
    <location>
        <begin position="335"/>
        <end position="345"/>
    </location>
</feature>
<dbReference type="Pfam" id="PF05158">
    <property type="entry name" value="RNA_pol_Rpc34"/>
    <property type="match status" value="2"/>
</dbReference>
<dbReference type="InterPro" id="IPR007832">
    <property type="entry name" value="RNA_pol_Rpc34"/>
</dbReference>
<keyword evidence="5" id="KW-0539">Nucleus</keyword>
<comment type="caution">
    <text evidence="7">The sequence shown here is derived from an EMBL/GenBank/DDBJ whole genome shotgun (WGS) entry which is preliminary data.</text>
</comment>
<dbReference type="PANTHER" id="PTHR12780">
    <property type="entry name" value="RNA POLYMERASE III DNA DIRECTED , 39KD SUBUNIT-RELATED"/>
    <property type="match status" value="1"/>
</dbReference>
<evidence type="ECO:0000256" key="1">
    <source>
        <dbReference type="ARBA" id="ARBA00004123"/>
    </source>
</evidence>
<sequence length="477" mass="53611">MSARKLSPLEQKIHQTALASDDRTITPKDLENLSTDIPARTAALNFLLSAQLLKTLQDSKGKLLFRAVGKKEVDVKRDLSSEESLVLSHISAASNEGIWTKHIKIKTELHQTVIDRCLKSLTQKQLVKAVKGTVQHPTRKMYMLFHLEPSVEVTGGPWYTDKELDTEFIKMLLKACLKFIRDRSQPRVKGNNDSSSQRQLYPISASPQYPSPIQIQTFLNKSRITETQLSVEHVEMLLEVLVLDGEIEKVPAMGAALWASNNDADESDSGSEAETYKSKKRKRSEDGGGKRKTKRRRDSDHESDTESDASTSTRKKKRKARSPLDDDDSEDDSKRKKKRASKKRRKDDSDDSDSDSGTDSDDDRRKRSKSSSSSKSKSKSKRRRRSPSDSESDAPARKSKSKKRSSSPGVPMIDDSFAGGVYVYRAIQPERVLNFGFSQAPCGRCPSFEFCKGGGPVNPQECVYYEEWLGKQEVKNE</sequence>
<comment type="similarity">
    <text evidence="2">Belongs to the eukaryotic RPC34/RPC39 RNA polymerase subunit family.</text>
</comment>
<proteinExistence type="inferred from homology"/>
<keyword evidence="4" id="KW-0804">Transcription</keyword>